<feature type="non-terminal residue" evidence="1">
    <location>
        <position position="538"/>
    </location>
</feature>
<proteinExistence type="predicted"/>
<reference evidence="1" key="1">
    <citation type="submission" date="2018-05" db="EMBL/GenBank/DDBJ databases">
        <authorList>
            <person name="Lanie J.A."/>
            <person name="Ng W.-L."/>
            <person name="Kazmierczak K.M."/>
            <person name="Andrzejewski T.M."/>
            <person name="Davidsen T.M."/>
            <person name="Wayne K.J."/>
            <person name="Tettelin H."/>
            <person name="Glass J.I."/>
            <person name="Rusch D."/>
            <person name="Podicherti R."/>
            <person name="Tsui H.-C.T."/>
            <person name="Winkler M.E."/>
        </authorList>
    </citation>
    <scope>NUCLEOTIDE SEQUENCE</scope>
</reference>
<feature type="non-terminal residue" evidence="1">
    <location>
        <position position="1"/>
    </location>
</feature>
<gene>
    <name evidence="1" type="ORF">METZ01_LOCUS210214</name>
</gene>
<evidence type="ECO:0000313" key="1">
    <source>
        <dbReference type="EMBL" id="SVB57360.1"/>
    </source>
</evidence>
<sequence length="538" mass="59355">WRTRPKFQGRQCYQLRCVSANHHPDVRIRATGLVFVLLLGLQYFSVPAPNNGGTTSEFLDETSEMDDAQFPEAIPPFCSDQKTPSERDANAAPIHLEINLDNHRSWVTNAFEAWLESGVGEAGAITDQFKDNYGASIAWTYRDGRRCIDRAKIRLHGDWGDHLKPGPKGFETSLDVRLQSGHIAGIVHFKLLVPETRHGDNEVFATALASEVGLLSPRTFFVEADVNGMETRYLFQEKFRNEFLEQNQIRESPIFQGDERFGLGWTDHKDSEDVQANNSLFWMYRLSNPHFAELGPIARAITEEGLSRLNQASAQATSGIQATRQVAATAGTARISGILGEVDLPILGNSTSNTANEVMKYTALLLAIGDDGTGFFHGLARHNQRFVYDPWLGTVRPIYYDGNISLLDNNPGPLDQIRIRVKNLIAYNEPVTLVAPAIAKAADALRQDLSSIDLQSFSTLLYGKGVEIGDRDLQELIEAGGVIDRRLKKIASSAGQTTSDHLVADLFSGIHDKSISLVFGSHPAGRFTACVLGTGECR</sequence>
<protein>
    <submittedName>
        <fullName evidence="1">Uncharacterized protein</fullName>
    </submittedName>
</protein>
<accession>A0A382F313</accession>
<name>A0A382F313_9ZZZZ</name>
<dbReference type="EMBL" id="UINC01047731">
    <property type="protein sequence ID" value="SVB57360.1"/>
    <property type="molecule type" value="Genomic_DNA"/>
</dbReference>
<dbReference type="AlphaFoldDB" id="A0A382F313"/>
<organism evidence="1">
    <name type="scientific">marine metagenome</name>
    <dbReference type="NCBI Taxonomy" id="408172"/>
    <lineage>
        <taxon>unclassified sequences</taxon>
        <taxon>metagenomes</taxon>
        <taxon>ecological metagenomes</taxon>
    </lineage>
</organism>